<dbReference type="Pfam" id="PF05168">
    <property type="entry name" value="HEPN"/>
    <property type="match status" value="1"/>
</dbReference>
<protein>
    <recommendedName>
        <fullName evidence="1">HEPN domain-containing protein</fullName>
    </recommendedName>
</protein>
<organism evidence="2">
    <name type="scientific">marine sediment metagenome</name>
    <dbReference type="NCBI Taxonomy" id="412755"/>
    <lineage>
        <taxon>unclassified sequences</taxon>
        <taxon>metagenomes</taxon>
        <taxon>ecological metagenomes</taxon>
    </lineage>
</organism>
<dbReference type="EMBL" id="BART01002037">
    <property type="protein sequence ID" value="GAG55601.1"/>
    <property type="molecule type" value="Genomic_DNA"/>
</dbReference>
<evidence type="ECO:0000259" key="1">
    <source>
        <dbReference type="PROSITE" id="PS50910"/>
    </source>
</evidence>
<dbReference type="PROSITE" id="PS50910">
    <property type="entry name" value="HEPN"/>
    <property type="match status" value="1"/>
</dbReference>
<dbReference type="InterPro" id="IPR007842">
    <property type="entry name" value="HEPN_dom"/>
</dbReference>
<dbReference type="SMART" id="SM00748">
    <property type="entry name" value="HEPN"/>
    <property type="match status" value="1"/>
</dbReference>
<feature type="domain" description="HEPN" evidence="1">
    <location>
        <begin position="9"/>
        <end position="117"/>
    </location>
</feature>
<dbReference type="AlphaFoldDB" id="X1A5X0"/>
<sequence length="126" mass="14881">MMRRYRDWLRQAKRKLESAKWDLKGKFYEDACFSSQQAAKLAAKAFLERRGMAEIGHSIFFLLSRVQDIPEDLLEKAKVLDRYYILTRYPNGFDRGAPMDYFEEKTAKEAIKFAENIIGFIAREIE</sequence>
<reference evidence="2" key="1">
    <citation type="journal article" date="2014" name="Front. Microbiol.">
        <title>High frequency of phylogenetically diverse reductive dehalogenase-homologous genes in deep subseafloor sedimentary metagenomes.</title>
        <authorList>
            <person name="Kawai M."/>
            <person name="Futagami T."/>
            <person name="Toyoda A."/>
            <person name="Takaki Y."/>
            <person name="Nishi S."/>
            <person name="Hori S."/>
            <person name="Arai W."/>
            <person name="Tsubouchi T."/>
            <person name="Morono Y."/>
            <person name="Uchiyama I."/>
            <person name="Ito T."/>
            <person name="Fujiyama A."/>
            <person name="Inagaki F."/>
            <person name="Takami H."/>
        </authorList>
    </citation>
    <scope>NUCLEOTIDE SEQUENCE</scope>
    <source>
        <strain evidence="2">Expedition CK06-06</strain>
    </source>
</reference>
<evidence type="ECO:0000313" key="2">
    <source>
        <dbReference type="EMBL" id="GAG55601.1"/>
    </source>
</evidence>
<proteinExistence type="predicted"/>
<comment type="caution">
    <text evidence="2">The sequence shown here is derived from an EMBL/GenBank/DDBJ whole genome shotgun (WGS) entry which is preliminary data.</text>
</comment>
<accession>X1A5X0</accession>
<dbReference type="Gene3D" id="1.20.120.330">
    <property type="entry name" value="Nucleotidyltransferases domain 2"/>
    <property type="match status" value="1"/>
</dbReference>
<gene>
    <name evidence="2" type="ORF">S01H4_06551</name>
</gene>
<dbReference type="SUPFAM" id="SSF81593">
    <property type="entry name" value="Nucleotidyltransferase substrate binding subunit/domain"/>
    <property type="match status" value="1"/>
</dbReference>
<name>X1A5X0_9ZZZZ</name>